<dbReference type="GO" id="GO:0006355">
    <property type="term" value="P:regulation of DNA-templated transcription"/>
    <property type="evidence" value="ECO:0007669"/>
    <property type="project" value="UniProtKB-ARBA"/>
</dbReference>
<evidence type="ECO:0000313" key="5">
    <source>
        <dbReference type="Proteomes" id="UP000317940"/>
    </source>
</evidence>
<sequence>MTARSERTRSQIYQAALTEFAEHGIAGARVDRIAEQAQANKQAIYRYFGDKEQLFATVLEGTLSELAAAVPPAGPDGTVAAADYVDRLLAYHQSHPEVLRLLLWEALEYRDRAVPDEAARAAHYRQKSEALAGARTPGSEQAKAIDPATLMLIFTGLVGWPLAVPQVRRMMVGDGPEAMERVRRAAIAAAELITQA</sequence>
<dbReference type="Proteomes" id="UP000317940">
    <property type="component" value="Unassembled WGS sequence"/>
</dbReference>
<dbReference type="InterPro" id="IPR009057">
    <property type="entry name" value="Homeodomain-like_sf"/>
</dbReference>
<comment type="caution">
    <text evidence="4">The sequence shown here is derived from an EMBL/GenBank/DDBJ whole genome shotgun (WGS) entry which is preliminary data.</text>
</comment>
<gene>
    <name evidence="4" type="ORF">FHX73_11493</name>
</gene>
<evidence type="ECO:0000259" key="3">
    <source>
        <dbReference type="PROSITE" id="PS50977"/>
    </source>
</evidence>
<dbReference type="Gene3D" id="1.10.357.10">
    <property type="entry name" value="Tetracycline Repressor, domain 2"/>
    <property type="match status" value="1"/>
</dbReference>
<feature type="DNA-binding region" description="H-T-H motif" evidence="2">
    <location>
        <begin position="29"/>
        <end position="48"/>
    </location>
</feature>
<dbReference type="InterPro" id="IPR036271">
    <property type="entry name" value="Tet_transcr_reg_TetR-rel_C_sf"/>
</dbReference>
<dbReference type="SUPFAM" id="SSF46689">
    <property type="entry name" value="Homeodomain-like"/>
    <property type="match status" value="1"/>
</dbReference>
<dbReference type="OrthoDB" id="4726108at2"/>
<dbReference type="InterPro" id="IPR001647">
    <property type="entry name" value="HTH_TetR"/>
</dbReference>
<dbReference type="PROSITE" id="PS50977">
    <property type="entry name" value="HTH_TETR_2"/>
    <property type="match status" value="1"/>
</dbReference>
<keyword evidence="1 2" id="KW-0238">DNA-binding</keyword>
<dbReference type="InterPro" id="IPR050109">
    <property type="entry name" value="HTH-type_TetR-like_transc_reg"/>
</dbReference>
<accession>A0A561UBH8</accession>
<dbReference type="SUPFAM" id="SSF48498">
    <property type="entry name" value="Tetracyclin repressor-like, C-terminal domain"/>
    <property type="match status" value="1"/>
</dbReference>
<dbReference type="Pfam" id="PF17926">
    <property type="entry name" value="TetR_C_21"/>
    <property type="match status" value="1"/>
</dbReference>
<dbReference type="InterPro" id="IPR041467">
    <property type="entry name" value="Sco4008_C"/>
</dbReference>
<dbReference type="Pfam" id="PF00440">
    <property type="entry name" value="TetR_N"/>
    <property type="match status" value="1"/>
</dbReference>
<evidence type="ECO:0000313" key="4">
    <source>
        <dbReference type="EMBL" id="TWF96721.1"/>
    </source>
</evidence>
<dbReference type="RefSeq" id="WP_145903034.1">
    <property type="nucleotide sequence ID" value="NZ_BAAAMZ010000004.1"/>
</dbReference>
<dbReference type="EMBL" id="VIWT01000001">
    <property type="protein sequence ID" value="TWF96721.1"/>
    <property type="molecule type" value="Genomic_DNA"/>
</dbReference>
<dbReference type="PANTHER" id="PTHR30328:SF54">
    <property type="entry name" value="HTH-TYPE TRANSCRIPTIONAL REPRESSOR SCO4008"/>
    <property type="match status" value="1"/>
</dbReference>
<protein>
    <submittedName>
        <fullName evidence="4">TetR family transcriptional regulator</fullName>
    </submittedName>
</protein>
<proteinExistence type="predicted"/>
<name>A0A561UBH8_9ACTN</name>
<evidence type="ECO:0000256" key="1">
    <source>
        <dbReference type="ARBA" id="ARBA00023125"/>
    </source>
</evidence>
<evidence type="ECO:0000256" key="2">
    <source>
        <dbReference type="PROSITE-ProRule" id="PRU00335"/>
    </source>
</evidence>
<dbReference type="PANTHER" id="PTHR30328">
    <property type="entry name" value="TRANSCRIPTIONAL REPRESSOR"/>
    <property type="match status" value="1"/>
</dbReference>
<keyword evidence="5" id="KW-1185">Reference proteome</keyword>
<feature type="domain" description="HTH tetR-type" evidence="3">
    <location>
        <begin position="6"/>
        <end position="66"/>
    </location>
</feature>
<dbReference type="GO" id="GO:0003677">
    <property type="term" value="F:DNA binding"/>
    <property type="evidence" value="ECO:0007669"/>
    <property type="project" value="UniProtKB-UniRule"/>
</dbReference>
<reference evidence="4 5" key="1">
    <citation type="submission" date="2019-06" db="EMBL/GenBank/DDBJ databases">
        <title>Sequencing the genomes of 1000 actinobacteria strains.</title>
        <authorList>
            <person name="Klenk H.-P."/>
        </authorList>
    </citation>
    <scope>NUCLEOTIDE SEQUENCE [LARGE SCALE GENOMIC DNA]</scope>
    <source>
        <strain evidence="4 5">DSM 44826</strain>
    </source>
</reference>
<dbReference type="AlphaFoldDB" id="A0A561UBH8"/>
<dbReference type="PRINTS" id="PR00455">
    <property type="entry name" value="HTHTETR"/>
</dbReference>
<organism evidence="4 5">
    <name type="scientific">Kitasatospora viridis</name>
    <dbReference type="NCBI Taxonomy" id="281105"/>
    <lineage>
        <taxon>Bacteria</taxon>
        <taxon>Bacillati</taxon>
        <taxon>Actinomycetota</taxon>
        <taxon>Actinomycetes</taxon>
        <taxon>Kitasatosporales</taxon>
        <taxon>Streptomycetaceae</taxon>
        <taxon>Kitasatospora</taxon>
    </lineage>
</organism>